<feature type="transmembrane region" description="Helical" evidence="1">
    <location>
        <begin position="125"/>
        <end position="142"/>
    </location>
</feature>
<feature type="transmembrane region" description="Helical" evidence="1">
    <location>
        <begin position="349"/>
        <end position="368"/>
    </location>
</feature>
<organism evidence="2 3">
    <name type="scientific">Pontibacter locisalis</name>
    <dbReference type="NCBI Taxonomy" id="1719035"/>
    <lineage>
        <taxon>Bacteria</taxon>
        <taxon>Pseudomonadati</taxon>
        <taxon>Bacteroidota</taxon>
        <taxon>Cytophagia</taxon>
        <taxon>Cytophagales</taxon>
        <taxon>Hymenobacteraceae</taxon>
        <taxon>Pontibacter</taxon>
    </lineage>
</organism>
<accession>A0ABW5IMW4</accession>
<evidence type="ECO:0000313" key="2">
    <source>
        <dbReference type="EMBL" id="MFD2514129.1"/>
    </source>
</evidence>
<reference evidence="3" key="1">
    <citation type="journal article" date="2019" name="Int. J. Syst. Evol. Microbiol.">
        <title>The Global Catalogue of Microorganisms (GCM) 10K type strain sequencing project: providing services to taxonomists for standard genome sequencing and annotation.</title>
        <authorList>
            <consortium name="The Broad Institute Genomics Platform"/>
            <consortium name="The Broad Institute Genome Sequencing Center for Infectious Disease"/>
            <person name="Wu L."/>
            <person name="Ma J."/>
        </authorList>
    </citation>
    <scope>NUCLEOTIDE SEQUENCE [LARGE SCALE GENOMIC DNA]</scope>
    <source>
        <strain evidence="3">KCTC 42498</strain>
    </source>
</reference>
<keyword evidence="1" id="KW-1133">Transmembrane helix</keyword>
<feature type="transmembrane region" description="Helical" evidence="1">
    <location>
        <begin position="317"/>
        <end position="337"/>
    </location>
</feature>
<keyword evidence="3" id="KW-1185">Reference proteome</keyword>
<evidence type="ECO:0000256" key="1">
    <source>
        <dbReference type="SAM" id="Phobius"/>
    </source>
</evidence>
<protein>
    <recommendedName>
        <fullName evidence="4">Glycosyltransferase RgtA/B/C/D-like domain-containing protein</fullName>
    </recommendedName>
</protein>
<gene>
    <name evidence="2" type="ORF">ACFSRY_09650</name>
</gene>
<feature type="transmembrane region" description="Helical" evidence="1">
    <location>
        <begin position="282"/>
        <end position="302"/>
    </location>
</feature>
<sequence>MFKDKLKRADLLLLLFFVACCAAVVLRVHVEATGYISPDSEYYLEAARSFMAGEKFIIRDLYGLHRGIVDAKVYFAQWPIGYPFLIASVSWVSGLNLFWASKAVNLLFAGLGFCLMRYLNRAYSFVLASVYAAFTVLEMYSYTWSECVFLFGCLLFVVLLYKIYTTSNLLLVYLLLAVAGFLFLNRYIGFFVGGLTLMLAILTRLENRKNLSNHLFTAFLLNVAFVWGYVLSNYQIAGYDTDAQRLTADMESPPEVIWMSLKGLTIELFLIRKYYLQNTIDALTLILMALQLSVFGYILYSLRKQTNAITAAFKGNLLSHLAILTASAYLVVLVFLRTISQFDPPNYRLLSPFTFLMLFAVVNYVVALPDGINGAKRAKYVLFVFFLLSLLMNLPKVYLLSKLS</sequence>
<name>A0ABW5IMW4_9BACT</name>
<evidence type="ECO:0000313" key="3">
    <source>
        <dbReference type="Proteomes" id="UP001597544"/>
    </source>
</evidence>
<dbReference type="RefSeq" id="WP_377506061.1">
    <property type="nucleotide sequence ID" value="NZ_JBHULU010000012.1"/>
</dbReference>
<comment type="caution">
    <text evidence="2">The sequence shown here is derived from an EMBL/GenBank/DDBJ whole genome shotgun (WGS) entry which is preliminary data.</text>
</comment>
<feature type="transmembrane region" description="Helical" evidence="1">
    <location>
        <begin position="170"/>
        <end position="203"/>
    </location>
</feature>
<evidence type="ECO:0008006" key="4">
    <source>
        <dbReference type="Google" id="ProtNLM"/>
    </source>
</evidence>
<feature type="transmembrane region" description="Helical" evidence="1">
    <location>
        <begin position="380"/>
        <end position="399"/>
    </location>
</feature>
<keyword evidence="1" id="KW-0812">Transmembrane</keyword>
<feature type="transmembrane region" description="Helical" evidence="1">
    <location>
        <begin position="215"/>
        <end position="236"/>
    </location>
</feature>
<dbReference type="Proteomes" id="UP001597544">
    <property type="component" value="Unassembled WGS sequence"/>
</dbReference>
<feature type="transmembrane region" description="Helical" evidence="1">
    <location>
        <begin position="80"/>
        <end position="98"/>
    </location>
</feature>
<dbReference type="EMBL" id="JBHULU010000012">
    <property type="protein sequence ID" value="MFD2514129.1"/>
    <property type="molecule type" value="Genomic_DNA"/>
</dbReference>
<keyword evidence="1" id="KW-0472">Membrane</keyword>
<proteinExistence type="predicted"/>